<evidence type="ECO:0000256" key="10">
    <source>
        <dbReference type="SAM" id="Coils"/>
    </source>
</evidence>
<keyword evidence="13" id="KW-1185">Reference proteome</keyword>
<dbReference type="OrthoDB" id="14833at2759"/>
<dbReference type="AlphaFoldDB" id="A0A6P3QZ79"/>
<evidence type="ECO:0000256" key="11">
    <source>
        <dbReference type="SAM" id="MobiDB-lite"/>
    </source>
</evidence>
<comment type="similarity">
    <text evidence="2 8">Belongs to the OSBP family.</text>
</comment>
<dbReference type="RefSeq" id="XP_011371602.1">
    <property type="nucleotide sequence ID" value="XM_011373300.2"/>
</dbReference>
<dbReference type="InterPro" id="IPR000648">
    <property type="entry name" value="Oxysterol-bd"/>
</dbReference>
<keyword evidence="5 9" id="KW-0445">Lipid transport</keyword>
<dbReference type="FunFam" id="2.30.29.30:FF:000074">
    <property type="entry name" value="Oxysterol-binding protein"/>
    <property type="match status" value="1"/>
</dbReference>
<protein>
    <recommendedName>
        <fullName evidence="9">Oxysterol-binding protein</fullName>
    </recommendedName>
</protein>
<dbReference type="CTD" id="23762"/>
<proteinExistence type="inferred from homology"/>
<evidence type="ECO:0000256" key="8">
    <source>
        <dbReference type="RuleBase" id="RU003844"/>
    </source>
</evidence>
<feature type="coiled-coil region" evidence="10">
    <location>
        <begin position="395"/>
        <end position="422"/>
    </location>
</feature>
<dbReference type="CDD" id="cd13284">
    <property type="entry name" value="PH_OSBP_ORP4"/>
    <property type="match status" value="1"/>
</dbReference>
<keyword evidence="6" id="KW-0446">Lipid-binding</keyword>
<dbReference type="FunFam" id="2.40.160.120:FF:000003">
    <property type="entry name" value="Oxysterol-binding protein"/>
    <property type="match status" value="1"/>
</dbReference>
<dbReference type="SUPFAM" id="SSF144000">
    <property type="entry name" value="Oxysterol-binding protein-like"/>
    <property type="match status" value="1"/>
</dbReference>
<dbReference type="GO" id="GO:0097038">
    <property type="term" value="C:perinuclear endoplasmic reticulum"/>
    <property type="evidence" value="ECO:0007669"/>
    <property type="project" value="TreeGrafter"/>
</dbReference>
<dbReference type="Gene3D" id="2.30.29.30">
    <property type="entry name" value="Pleckstrin-homology domain (PH domain)/Phosphotyrosine-binding domain (PTB)"/>
    <property type="match status" value="1"/>
</dbReference>
<evidence type="ECO:0000313" key="14">
    <source>
        <dbReference type="RefSeq" id="XP_011371602.1"/>
    </source>
</evidence>
<feature type="region of interest" description="Disordered" evidence="11">
    <location>
        <begin position="424"/>
        <end position="455"/>
    </location>
</feature>
<dbReference type="GO" id="GO:0005829">
    <property type="term" value="C:cytosol"/>
    <property type="evidence" value="ECO:0007669"/>
    <property type="project" value="TreeGrafter"/>
</dbReference>
<evidence type="ECO:0000256" key="9">
    <source>
        <dbReference type="RuleBase" id="RU003845"/>
    </source>
</evidence>
<dbReference type="GO" id="GO:0015485">
    <property type="term" value="F:cholesterol binding"/>
    <property type="evidence" value="ECO:0007669"/>
    <property type="project" value="TreeGrafter"/>
</dbReference>
<accession>A0A6P3QZ79</accession>
<evidence type="ECO:0000256" key="3">
    <source>
        <dbReference type="ARBA" id="ARBA00022448"/>
    </source>
</evidence>
<dbReference type="PANTHER" id="PTHR10972">
    <property type="entry name" value="OXYSTEROL-BINDING PROTEIN-RELATED"/>
    <property type="match status" value="1"/>
</dbReference>
<keyword evidence="7" id="KW-0472">Membrane</keyword>
<feature type="region of interest" description="Disordered" evidence="11">
    <location>
        <begin position="35"/>
        <end position="114"/>
    </location>
</feature>
<dbReference type="Pfam" id="PF01237">
    <property type="entry name" value="Oxysterol_BP"/>
    <property type="match status" value="1"/>
</dbReference>
<dbReference type="InterPro" id="IPR001849">
    <property type="entry name" value="PH_domain"/>
</dbReference>
<name>A0A6P3QZ79_PTEVA</name>
<dbReference type="Pfam" id="PF00169">
    <property type="entry name" value="PH"/>
    <property type="match status" value="1"/>
</dbReference>
<dbReference type="InterPro" id="IPR018494">
    <property type="entry name" value="Oxysterol-bd_CS"/>
</dbReference>
<evidence type="ECO:0000256" key="2">
    <source>
        <dbReference type="ARBA" id="ARBA00008842"/>
    </source>
</evidence>
<evidence type="ECO:0000256" key="7">
    <source>
        <dbReference type="ARBA" id="ARBA00023136"/>
    </source>
</evidence>
<dbReference type="PROSITE" id="PS50003">
    <property type="entry name" value="PH_DOMAIN"/>
    <property type="match status" value="1"/>
</dbReference>
<keyword evidence="3 9" id="KW-0813">Transport</keyword>
<sequence length="918" mass="102067">MGKAAALCRGGGCSGRSRGLSSLFTVVPCLSCHTAAPSMSASTPGSGPEPKSQPVPEPEPERVSEQVSEPVSALVPGSEPESEKTSAPRQGFKQGSELLPGLGPGSGPRQELGSSVGAGCFTKASSEQPPALGPVVGRVPLSKLESGSQPVSKTPPLLRPGQEKMALGVPTSGSATTSTAPVVLLPLDSFKGWLLKWTNYLKGYQRRWFVLSNGLLSYYRNQGEMAHTCRGTINLSTSHFETEDSCSIVLTSGARTYHLKASSEVERQQWITALELAKAKAVRMMNSHSDDSGDDDDETTSPADKNELHNTIRSLSLKLGDLSTCNDLITKHGAALQRSLNELDGLRIPYESSEKLKAVNERATLFRITSNAMINACRDFLELAETHSRKWQRALQYEQEQRVHLEETIEQLAKQHNSLERAFRSAPGRAANPSKSFSEGSLLTPKGEDSEEDEDTEYFDAMEDSTSFITVLTLFVSCRKAEGGTTGSVDWTSSDNVLDGASLVPKDPPKVKRRVRIPDKPNYSLNLWSIMKNCIGRELSKIPMPVNFNEPLSMLQRLTEDLEYHHLLDKAVHCTSSVEQMCLVAAFSVSSYSTTVHRIAKPFNPMLGETFELDRLDDMGLRSLCEQVSHHPPSAAHYVFSKNGWSLWQEITISSKFRGKYLSIMPLGAIHLEFQASGNHYVWRKSTSTVHNIIVGKLWIDQTGDIEIVNHKTKDRCQLKFLPYSYFSKEVARKVTGVVSDGQGKAHYVLSGSWDEQIECAKIVQSSPSSPSLDGKQKTVYQTLPAKLLWKKYPLPENAENMYYFSELALTLNEHEEGVAPTDSRLRPDQRLMEKGHWDEANTEKQRLEEKQRMSRRRRLEACSRGCGAEDEKEADMYIPLWFEKRLDPLTGETACMYKGGYWEAKEKQDWHMCPNIF</sequence>
<dbReference type="InterPro" id="IPR011993">
    <property type="entry name" value="PH-like_dom_sf"/>
</dbReference>
<reference evidence="14" key="1">
    <citation type="submission" date="2025-08" db="UniProtKB">
        <authorList>
            <consortium name="RefSeq"/>
        </authorList>
    </citation>
    <scope>IDENTIFICATION</scope>
    <source>
        <tissue evidence="14">Kidney</tissue>
    </source>
</reference>
<dbReference type="Proteomes" id="UP000515202">
    <property type="component" value="Unplaced"/>
</dbReference>
<evidence type="ECO:0000313" key="13">
    <source>
        <dbReference type="Proteomes" id="UP000515202"/>
    </source>
</evidence>
<feature type="region of interest" description="Disordered" evidence="11">
    <location>
        <begin position="829"/>
        <end position="853"/>
    </location>
</feature>
<evidence type="ECO:0000256" key="1">
    <source>
        <dbReference type="ARBA" id="ARBA00004170"/>
    </source>
</evidence>
<dbReference type="GO" id="GO:0006869">
    <property type="term" value="P:lipid transport"/>
    <property type="evidence" value="ECO:0007669"/>
    <property type="project" value="UniProtKB-KW"/>
</dbReference>
<dbReference type="PANTHER" id="PTHR10972:SF194">
    <property type="entry name" value="OXYSTEROL-BINDING PROTEIN 2"/>
    <property type="match status" value="1"/>
</dbReference>
<dbReference type="SMART" id="SM00233">
    <property type="entry name" value="PH"/>
    <property type="match status" value="1"/>
</dbReference>
<feature type="domain" description="PH" evidence="12">
    <location>
        <begin position="187"/>
        <end position="279"/>
    </location>
</feature>
<feature type="region of interest" description="Disordered" evidence="11">
    <location>
        <begin position="285"/>
        <end position="308"/>
    </location>
</feature>
<dbReference type="SUPFAM" id="SSF50729">
    <property type="entry name" value="PH domain-like"/>
    <property type="match status" value="1"/>
</dbReference>
<dbReference type="GO" id="GO:0005886">
    <property type="term" value="C:plasma membrane"/>
    <property type="evidence" value="ECO:0007669"/>
    <property type="project" value="TreeGrafter"/>
</dbReference>
<evidence type="ECO:0000259" key="12">
    <source>
        <dbReference type="PROSITE" id="PS50003"/>
    </source>
</evidence>
<evidence type="ECO:0000256" key="5">
    <source>
        <dbReference type="ARBA" id="ARBA00023055"/>
    </source>
</evidence>
<organism evidence="13 14">
    <name type="scientific">Pteropus vampyrus</name>
    <name type="common">Large flying fox</name>
    <dbReference type="NCBI Taxonomy" id="132908"/>
    <lineage>
        <taxon>Eukaryota</taxon>
        <taxon>Metazoa</taxon>
        <taxon>Chordata</taxon>
        <taxon>Craniata</taxon>
        <taxon>Vertebrata</taxon>
        <taxon>Euteleostomi</taxon>
        <taxon>Mammalia</taxon>
        <taxon>Eutheria</taxon>
        <taxon>Laurasiatheria</taxon>
        <taxon>Chiroptera</taxon>
        <taxon>Yinpterochiroptera</taxon>
        <taxon>Pteropodoidea</taxon>
        <taxon>Pteropodidae</taxon>
        <taxon>Pteropodinae</taxon>
        <taxon>Pteropus</taxon>
    </lineage>
</organism>
<dbReference type="PROSITE" id="PS01013">
    <property type="entry name" value="OSBP"/>
    <property type="match status" value="1"/>
</dbReference>
<dbReference type="GeneID" id="105300900"/>
<evidence type="ECO:0000256" key="4">
    <source>
        <dbReference type="ARBA" id="ARBA00022553"/>
    </source>
</evidence>
<evidence type="ECO:0000256" key="6">
    <source>
        <dbReference type="ARBA" id="ARBA00023121"/>
    </source>
</evidence>
<gene>
    <name evidence="14" type="primary">OSBP2</name>
</gene>
<dbReference type="InterPro" id="IPR037239">
    <property type="entry name" value="OSBP_sf"/>
</dbReference>
<keyword evidence="10" id="KW-0175">Coiled coil</keyword>
<keyword evidence="4" id="KW-0597">Phosphoprotein</keyword>
<comment type="subcellular location">
    <subcellularLocation>
        <location evidence="1">Membrane</location>
        <topology evidence="1">Peripheral membrane protein</topology>
    </subcellularLocation>
</comment>
<dbReference type="Gene3D" id="2.40.160.120">
    <property type="match status" value="1"/>
</dbReference>